<protein>
    <submittedName>
        <fullName evidence="8">Protein INVOLVED IN DE NOVO 2-like</fullName>
    </submittedName>
</protein>
<name>A0AB40CYG5_DIOCR</name>
<dbReference type="CDD" id="cd12266">
    <property type="entry name" value="RRM_like_XS"/>
    <property type="match status" value="1"/>
</dbReference>
<dbReference type="Proteomes" id="UP001515500">
    <property type="component" value="Chromosome 18"/>
</dbReference>
<dbReference type="InterPro" id="IPR005381">
    <property type="entry name" value="Znf-XS_domain"/>
</dbReference>
<keyword evidence="1 3" id="KW-0175">Coiled coil</keyword>
<dbReference type="PANTHER" id="PTHR21596:SF3">
    <property type="entry name" value="FACTOR OF DNA METHYLATION 1-RELATED"/>
    <property type="match status" value="1"/>
</dbReference>
<feature type="domain" description="XS" evidence="4">
    <location>
        <begin position="114"/>
        <end position="226"/>
    </location>
</feature>
<organism evidence="7 8">
    <name type="scientific">Dioscorea cayennensis subsp. rotundata</name>
    <name type="common">White Guinea yam</name>
    <name type="synonym">Dioscorea rotundata</name>
    <dbReference type="NCBI Taxonomy" id="55577"/>
    <lineage>
        <taxon>Eukaryota</taxon>
        <taxon>Viridiplantae</taxon>
        <taxon>Streptophyta</taxon>
        <taxon>Embryophyta</taxon>
        <taxon>Tracheophyta</taxon>
        <taxon>Spermatophyta</taxon>
        <taxon>Magnoliopsida</taxon>
        <taxon>Liliopsida</taxon>
        <taxon>Dioscoreales</taxon>
        <taxon>Dioscoreaceae</taxon>
        <taxon>Dioscorea</taxon>
    </lineage>
</organism>
<evidence type="ECO:0000313" key="8">
    <source>
        <dbReference type="RefSeq" id="XP_039144452.1"/>
    </source>
</evidence>
<dbReference type="InterPro" id="IPR045177">
    <property type="entry name" value="FDM1-5/IDN2"/>
</dbReference>
<gene>
    <name evidence="8" type="primary">LOC120281825</name>
</gene>
<dbReference type="InterPro" id="IPR005380">
    <property type="entry name" value="XS_domain"/>
</dbReference>
<keyword evidence="7" id="KW-1185">Reference proteome</keyword>
<dbReference type="InterPro" id="IPR038588">
    <property type="entry name" value="XS_domain_sf"/>
</dbReference>
<keyword evidence="2" id="KW-0943">RNA-mediated gene silencing</keyword>
<proteinExistence type="predicted"/>
<dbReference type="RefSeq" id="XP_039144452.1">
    <property type="nucleotide sequence ID" value="XM_039288518.1"/>
</dbReference>
<accession>A0AB40CYG5</accession>
<evidence type="ECO:0000256" key="3">
    <source>
        <dbReference type="SAM" id="Coils"/>
    </source>
</evidence>
<feature type="domain" description="Zinc finger-XS" evidence="6">
    <location>
        <begin position="43"/>
        <end position="83"/>
    </location>
</feature>
<dbReference type="Pfam" id="PF03469">
    <property type="entry name" value="XH"/>
    <property type="match status" value="1"/>
</dbReference>
<dbReference type="GO" id="GO:0080188">
    <property type="term" value="P:gene silencing by siRNA-directed DNA methylation"/>
    <property type="evidence" value="ECO:0007669"/>
    <property type="project" value="InterPro"/>
</dbReference>
<dbReference type="Pfam" id="PF03470">
    <property type="entry name" value="zf-XS"/>
    <property type="match status" value="1"/>
</dbReference>
<dbReference type="AlphaFoldDB" id="A0AB40CYG5"/>
<evidence type="ECO:0000259" key="6">
    <source>
        <dbReference type="Pfam" id="PF03470"/>
    </source>
</evidence>
<evidence type="ECO:0000256" key="2">
    <source>
        <dbReference type="ARBA" id="ARBA00023158"/>
    </source>
</evidence>
<evidence type="ECO:0000256" key="1">
    <source>
        <dbReference type="ARBA" id="ARBA00023054"/>
    </source>
</evidence>
<reference evidence="8" key="1">
    <citation type="submission" date="2025-08" db="UniProtKB">
        <authorList>
            <consortium name="RefSeq"/>
        </authorList>
    </citation>
    <scope>IDENTIFICATION</scope>
</reference>
<evidence type="ECO:0000259" key="5">
    <source>
        <dbReference type="Pfam" id="PF03469"/>
    </source>
</evidence>
<dbReference type="GeneID" id="120281825"/>
<sequence>MGDSSDESLDISDSEVGEYEEKFYLKLKKGDVRVKHADNAYRCPFCAGKKKQDYHYKDLLQHATGIGNSHRGGKVKANHLALARFLKNDLPDTGGPSQKPLSIGQQPVPKPKNEEKFVWPWAGILANVPIEKQMDGRYVGESGNRIKDRLSRFNPLKVIPIWGYHGHSGYAIVEFSKDWSGFNDAMAFEKHFESDHCGKQDFDRRRRHHRQQSYLYGWVARAEDYHSRDPFGNHLRKNGDLKTVSEITDEEQRKTGKLVKNLANVIEAKNKHLLDLECKFTQTTMSLEKMIEDHDKLQHQHNKEIEKLQREASEHSRKVILENGKLKSELETKRKQLHTRSRQLDKLVAQTDAERKKLDDERQKNAMINSSLQKATDEQKMADENVLKLLEEQKRERMINNEKILQLERQLDAKQKLELQIEQLKGNLQVLQHMENEDIDSKQKIDDMKEDLETKIEELDYIQTLNQNLIIKERMSNDELQEARKELIMGLKGALGGRSFIGIKRMGELDEKPFREACKQKFPQDEPDIKAAILCSEWQEKLKNPDWHPFKVIITDGKEKEVLEEEDQNLQSLKSELGDDVYQTVIKALLEINEYNPSGRYVVPELWNFKEGRKATMKEVVQFILRNYKNHKRKR</sequence>
<dbReference type="PANTHER" id="PTHR21596">
    <property type="entry name" value="RIBONUCLEASE P SUBUNIT P38"/>
    <property type="match status" value="1"/>
</dbReference>
<feature type="coiled-coil region" evidence="3">
    <location>
        <begin position="344"/>
        <end position="486"/>
    </location>
</feature>
<feature type="coiled-coil region" evidence="3">
    <location>
        <begin position="287"/>
        <end position="318"/>
    </location>
</feature>
<dbReference type="Pfam" id="PF03468">
    <property type="entry name" value="XS"/>
    <property type="match status" value="1"/>
</dbReference>
<dbReference type="InterPro" id="IPR005379">
    <property type="entry name" value="FDM1-5/IDN2_XH"/>
</dbReference>
<evidence type="ECO:0000313" key="7">
    <source>
        <dbReference type="Proteomes" id="UP001515500"/>
    </source>
</evidence>
<dbReference type="Gene3D" id="3.30.70.2890">
    <property type="entry name" value="XS domain"/>
    <property type="match status" value="1"/>
</dbReference>
<evidence type="ECO:0000259" key="4">
    <source>
        <dbReference type="Pfam" id="PF03468"/>
    </source>
</evidence>
<feature type="domain" description="Factor of DNA methylation 1-5/IDN2" evidence="5">
    <location>
        <begin position="504"/>
        <end position="634"/>
    </location>
</feature>